<comment type="catalytic activity">
    <reaction evidence="10 11">
        <text>DNA(n) + a 2'-deoxyribonucleoside 5'-triphosphate = DNA(n+1) + diphosphate</text>
        <dbReference type="Rhea" id="RHEA:22508"/>
        <dbReference type="Rhea" id="RHEA-COMP:17339"/>
        <dbReference type="Rhea" id="RHEA-COMP:17340"/>
        <dbReference type="ChEBI" id="CHEBI:33019"/>
        <dbReference type="ChEBI" id="CHEBI:61560"/>
        <dbReference type="ChEBI" id="CHEBI:173112"/>
        <dbReference type="EC" id="2.7.7.7"/>
    </reaction>
</comment>
<dbReference type="CDD" id="cd18137">
    <property type="entry name" value="HLD_clamp_pol_III_gamma_tau"/>
    <property type="match status" value="1"/>
</dbReference>
<accession>A0ABT1WC46</accession>
<comment type="similarity">
    <text evidence="1 11">Belongs to the DnaX/STICHEL family.</text>
</comment>
<evidence type="ECO:0000256" key="2">
    <source>
        <dbReference type="ARBA" id="ARBA00022679"/>
    </source>
</evidence>
<dbReference type="Pfam" id="PF12169">
    <property type="entry name" value="DNA_pol3_gamma3"/>
    <property type="match status" value="1"/>
</dbReference>
<dbReference type="Pfam" id="PF13177">
    <property type="entry name" value="DNA_pol3_delta2"/>
    <property type="match status" value="1"/>
</dbReference>
<keyword evidence="8 11" id="KW-0067">ATP-binding</keyword>
<keyword evidence="4 11" id="KW-0235">DNA replication</keyword>
<dbReference type="Gene3D" id="1.20.272.10">
    <property type="match status" value="1"/>
</dbReference>
<comment type="caution">
    <text evidence="13">The sequence shown here is derived from an EMBL/GenBank/DDBJ whole genome shotgun (WGS) entry which is preliminary data.</text>
</comment>
<name>A0ABT1WC46_9BURK</name>
<dbReference type="Pfam" id="PF22608">
    <property type="entry name" value="DNAX_ATPase_lid"/>
    <property type="match status" value="1"/>
</dbReference>
<dbReference type="InterPro" id="IPR045085">
    <property type="entry name" value="HLD_clamp_pol_III_gamma_tau"/>
</dbReference>
<dbReference type="InterPro" id="IPR001270">
    <property type="entry name" value="ClpA/B"/>
</dbReference>
<dbReference type="SUPFAM" id="SSF48019">
    <property type="entry name" value="post-AAA+ oligomerization domain-like"/>
    <property type="match status" value="1"/>
</dbReference>
<dbReference type="InterPro" id="IPR003593">
    <property type="entry name" value="AAA+_ATPase"/>
</dbReference>
<reference evidence="13 14" key="1">
    <citation type="submission" date="2022-07" db="EMBL/GenBank/DDBJ databases">
        <authorList>
            <person name="Xamxidin M."/>
            <person name="Wu M."/>
        </authorList>
    </citation>
    <scope>NUCLEOTIDE SEQUENCE [LARGE SCALE GENOMIC DNA]</scope>
    <source>
        <strain evidence="13 14">NBRC 111650</strain>
    </source>
</reference>
<evidence type="ECO:0000256" key="7">
    <source>
        <dbReference type="ARBA" id="ARBA00022833"/>
    </source>
</evidence>
<dbReference type="NCBIfam" id="TIGR02397">
    <property type="entry name" value="dnaX_nterm"/>
    <property type="match status" value="1"/>
</dbReference>
<evidence type="ECO:0000256" key="3">
    <source>
        <dbReference type="ARBA" id="ARBA00022695"/>
    </source>
</evidence>
<keyword evidence="7" id="KW-0862">Zinc</keyword>
<dbReference type="Gene3D" id="3.30.300.150">
    <property type="entry name" value="DNA polymerase III, tau subunit, domain V"/>
    <property type="match status" value="1"/>
</dbReference>
<keyword evidence="2 11" id="KW-0808">Transferase</keyword>
<dbReference type="InterPro" id="IPR022754">
    <property type="entry name" value="DNA_pol_III_gamma-3"/>
</dbReference>
<keyword evidence="14" id="KW-1185">Reference proteome</keyword>
<evidence type="ECO:0000313" key="13">
    <source>
        <dbReference type="EMBL" id="MCQ8894944.1"/>
    </source>
</evidence>
<comment type="function">
    <text evidence="11">DNA polymerase III is a complex, multichain enzyme responsible for most of the replicative synthesis in bacteria. This DNA polymerase also exhibits 3' to 5' exonuclease activity.</text>
</comment>
<evidence type="ECO:0000256" key="11">
    <source>
        <dbReference type="RuleBase" id="RU364063"/>
    </source>
</evidence>
<dbReference type="PRINTS" id="PR00300">
    <property type="entry name" value="CLPPROTEASEA"/>
</dbReference>
<dbReference type="InterPro" id="IPR027417">
    <property type="entry name" value="P-loop_NTPase"/>
</dbReference>
<keyword evidence="5" id="KW-0479">Metal-binding</keyword>
<dbReference type="EC" id="2.7.7.7" evidence="11"/>
<dbReference type="PANTHER" id="PTHR11669:SF0">
    <property type="entry name" value="PROTEIN STICHEL-LIKE 2"/>
    <property type="match status" value="1"/>
</dbReference>
<evidence type="ECO:0000256" key="10">
    <source>
        <dbReference type="ARBA" id="ARBA00049244"/>
    </source>
</evidence>
<evidence type="ECO:0000256" key="9">
    <source>
        <dbReference type="ARBA" id="ARBA00022932"/>
    </source>
</evidence>
<protein>
    <recommendedName>
        <fullName evidence="11">DNA polymerase III subunit gamma/tau</fullName>
        <ecNumber evidence="11">2.7.7.7</ecNumber>
    </recommendedName>
</protein>
<dbReference type="RefSeq" id="WP_256762593.1">
    <property type="nucleotide sequence ID" value="NZ_JANIGO010000001.1"/>
</dbReference>
<feature type="domain" description="AAA+ ATPase" evidence="12">
    <location>
        <begin position="40"/>
        <end position="184"/>
    </location>
</feature>
<comment type="subunit">
    <text evidence="11">DNA polymerase III contains a core (composed of alpha, epsilon and theta chains) that associates with a tau subunit. This core dimerizes to form the POLIII' complex. PolIII' associates with the gamma complex (composed of gamma, delta, delta', psi and chi chains) and with the beta chain to form the complete DNA polymerase III complex.</text>
</comment>
<evidence type="ECO:0000259" key="12">
    <source>
        <dbReference type="SMART" id="SM00382"/>
    </source>
</evidence>
<evidence type="ECO:0000313" key="14">
    <source>
        <dbReference type="Proteomes" id="UP001204142"/>
    </source>
</evidence>
<dbReference type="SMART" id="SM00382">
    <property type="entry name" value="AAA"/>
    <property type="match status" value="1"/>
</dbReference>
<dbReference type="Gene3D" id="3.40.50.300">
    <property type="entry name" value="P-loop containing nucleotide triphosphate hydrolases"/>
    <property type="match status" value="1"/>
</dbReference>
<dbReference type="InterPro" id="IPR038249">
    <property type="entry name" value="PolIII_tau_V_sf"/>
</dbReference>
<keyword evidence="3 11" id="KW-0548">Nucleotidyltransferase</keyword>
<dbReference type="EMBL" id="JANIGO010000001">
    <property type="protein sequence ID" value="MCQ8894944.1"/>
    <property type="molecule type" value="Genomic_DNA"/>
</dbReference>
<evidence type="ECO:0000256" key="5">
    <source>
        <dbReference type="ARBA" id="ARBA00022723"/>
    </source>
</evidence>
<dbReference type="SUPFAM" id="SSF52540">
    <property type="entry name" value="P-loop containing nucleoside triphosphate hydrolases"/>
    <property type="match status" value="1"/>
</dbReference>
<dbReference type="InterPro" id="IPR008921">
    <property type="entry name" value="DNA_pol3_clamp-load_cplx_C"/>
</dbReference>
<dbReference type="PANTHER" id="PTHR11669">
    <property type="entry name" value="REPLICATION FACTOR C / DNA POLYMERASE III GAMMA-TAU SUBUNIT"/>
    <property type="match status" value="1"/>
</dbReference>
<organism evidence="13 14">
    <name type="scientific">Limnobacter humi</name>
    <dbReference type="NCBI Taxonomy" id="1778671"/>
    <lineage>
        <taxon>Bacteria</taxon>
        <taxon>Pseudomonadati</taxon>
        <taxon>Pseudomonadota</taxon>
        <taxon>Betaproteobacteria</taxon>
        <taxon>Burkholderiales</taxon>
        <taxon>Burkholderiaceae</taxon>
        <taxon>Limnobacter</taxon>
    </lineage>
</organism>
<sequence length="549" mass="58498">MTQTASQALARKWRPRDFDSLVGQDHVVRALSHALENQRLHHAYLFTGTRGVGKTTIARILARAVNCERGISKNPCGQCQACLEISQGRFVDLLEVDAATNTRVDEMRALLENAMYAPTAGRYKVYVIDEVHMLSTSAFNAMLKTLEEPPGHVLFILATTDPQKIPATVLSRCLQFGLRNLPPDLLADHLGHILKEEGIAHEPGALRLLAKAARGSVRDALSLTDQAIAYSAGTVGEAVVRQMLGSVDQQVVLQILNALASGDGKALLDIARGLAAVAAPFPAILDELAAVAYRLSVAVFAGGLNSDDPDDAALTGLQQTLTPEDLQLIYQIATHARADLHLAPEESIGFSMALIRMLAFKPGGQAPVVANAPARPLAPPVVATSVPVQEMPLAKPVVVEASPAFTGSAVEPDLPTPESWPLASQQIPAKGLTRQALVQAELVSVAREGAGIQFHLRTAIRPYTDASMVSRIEGLLSAHYGAPVKVTMTLGEAQQTAHAVHSENRRQAMEGAKKSLDEDPFLKGIQNLMGATVVPGSERTLNDIGPADV</sequence>
<dbReference type="InterPro" id="IPR012763">
    <property type="entry name" value="DNA_pol_III_sug/sutau_N"/>
</dbReference>
<dbReference type="GO" id="GO:0003887">
    <property type="term" value="F:DNA-directed DNA polymerase activity"/>
    <property type="evidence" value="ECO:0007669"/>
    <property type="project" value="UniProtKB-EC"/>
</dbReference>
<evidence type="ECO:0000256" key="6">
    <source>
        <dbReference type="ARBA" id="ARBA00022741"/>
    </source>
</evidence>
<gene>
    <name evidence="11 13" type="primary">dnaX</name>
    <name evidence="13" type="ORF">NQT62_00635</name>
</gene>
<proteinExistence type="inferred from homology"/>
<keyword evidence="9 11" id="KW-0239">DNA-directed DNA polymerase</keyword>
<evidence type="ECO:0000256" key="1">
    <source>
        <dbReference type="ARBA" id="ARBA00006360"/>
    </source>
</evidence>
<keyword evidence="6 11" id="KW-0547">Nucleotide-binding</keyword>
<dbReference type="Gene3D" id="1.10.8.60">
    <property type="match status" value="1"/>
</dbReference>
<evidence type="ECO:0000256" key="4">
    <source>
        <dbReference type="ARBA" id="ARBA00022705"/>
    </source>
</evidence>
<evidence type="ECO:0000256" key="8">
    <source>
        <dbReference type="ARBA" id="ARBA00022840"/>
    </source>
</evidence>
<dbReference type="Proteomes" id="UP001204142">
    <property type="component" value="Unassembled WGS sequence"/>
</dbReference>
<dbReference type="InterPro" id="IPR050238">
    <property type="entry name" value="DNA_Rep/Repair_Clamp_Loader"/>
</dbReference>
<dbReference type="CDD" id="cd00009">
    <property type="entry name" value="AAA"/>
    <property type="match status" value="1"/>
</dbReference>